<reference evidence="1 2" key="1">
    <citation type="submission" date="2020-02" db="EMBL/GenBank/DDBJ databases">
        <title>Genomic and physiological characterization of two novel Nitrospinaceae genera.</title>
        <authorList>
            <person name="Mueller A.J."/>
            <person name="Jung M.-Y."/>
            <person name="Strachan C.R."/>
            <person name="Herbold C.W."/>
            <person name="Kirkegaard R.H."/>
            <person name="Daims H."/>
        </authorList>
    </citation>
    <scope>NUCLEOTIDE SEQUENCE [LARGE SCALE GENOMIC DNA]</scope>
    <source>
        <strain evidence="1">EB</strain>
    </source>
</reference>
<dbReference type="InterPro" id="IPR019619">
    <property type="entry name" value="DUF2490"/>
</dbReference>
<evidence type="ECO:0000313" key="2">
    <source>
        <dbReference type="Proteomes" id="UP000594688"/>
    </source>
</evidence>
<dbReference type="Proteomes" id="UP000594688">
    <property type="component" value="Chromosome"/>
</dbReference>
<organism evidence="1 2">
    <name type="scientific">Candidatus Nitronauta litoralis</name>
    <dbReference type="NCBI Taxonomy" id="2705533"/>
    <lineage>
        <taxon>Bacteria</taxon>
        <taxon>Pseudomonadati</taxon>
        <taxon>Nitrospinota/Tectimicrobiota group</taxon>
        <taxon>Nitrospinota</taxon>
        <taxon>Nitrospinia</taxon>
        <taxon>Nitrospinales</taxon>
        <taxon>Nitrospinaceae</taxon>
        <taxon>Candidatus Nitronauta</taxon>
    </lineage>
</organism>
<evidence type="ECO:0000313" key="1">
    <source>
        <dbReference type="EMBL" id="QPJ60820.1"/>
    </source>
</evidence>
<protein>
    <submittedName>
        <fullName evidence="1">DUF2490 domain-containing protein</fullName>
    </submittedName>
</protein>
<accession>A0A7T0BTT0</accession>
<dbReference type="AlphaFoldDB" id="A0A7T0BTT0"/>
<sequence>MIPGIKFSARQLFIALILAGPLLFSLGDRAQAEDFGYWNEFVLKHKIDENLSVHFKSEEWFLGDVSRLGLYNFTSGLTFHESKYFDLEFNYRYQKLKLFTAWTEENRFEIIPHLKADLFGFQFALRNRLEFRSIDGNDSLRLRERITIKKDFKLNQMAFDVYISNEFFYDTNVDDYNQNRAKAGIIKEIFPGVKMGLYYMYWTLQAKTLYEANVIGTTFTISF</sequence>
<dbReference type="Pfam" id="PF10677">
    <property type="entry name" value="DUF2490"/>
    <property type="match status" value="1"/>
</dbReference>
<dbReference type="KEGG" id="nli:G3M70_02520"/>
<proteinExistence type="predicted"/>
<gene>
    <name evidence="1" type="ORF">G3M70_02520</name>
</gene>
<name>A0A7T0BTT0_9BACT</name>
<dbReference type="EMBL" id="CP048685">
    <property type="protein sequence ID" value="QPJ60820.1"/>
    <property type="molecule type" value="Genomic_DNA"/>
</dbReference>